<sequence>MNKQLYRIIFNQARQMWMVVAEIARAGRGRTGRRAHRSASPQRCCRLTALRFGVLFALGGISLTAQAAIVADGQAPGRQQPTIIRSANGTPQVNIQTPGADGVSHNTYRQFDVDKQGVILNNSHQATQTQLGGMVAGNPWLAKGDARVILNEVNNHNRSHLNGWIEVAGHKAEVIIANPAGITCNGCGFINSHRTTLTTGQALMERGRLKGFDVNQGEVRIDGHGMDSTQQSYTDIIARSVAINAKLHAQDLKVTTGRNIVDATHQQMKKKSIDDEKHPAFALDVAALGGMYAHKIRLIGTEAGVGVHNAGNIGASAGEVHITAEGRIENRGTLSSRDTLQLTSSADVTNTGKLLSQSAVNLQAKGALNNQGRVEARGDTTVTAGTIHSSHDSVWAAGLDDNGNTTRPGSLTLTAQHVQAKGKNLAADTLAIHSQRIDLSDSQTAASQIQLTASQLGISTARATVNADRLTAKTPGQFNNDGGQLVARAIHLTTPDISNLKGKINQTGTGELTLHTRTLNNREGTVFNQGKLTLTTDRLDNHQGTIASQGEDLHLTAHQADNNQGTVQLAGNGKLSLNTQRWLGDKGKLLTNGTLTIQAGELQLNHAETQAGQITINADTLSHQGGVMQQWGKDDLSLTTRILDNHSGTIAGNGNLNLKATTVDNRHGNIVAADQGSLKLTVKDTLDNQSGKLEAGHALQLSATQLDNRRRSIVAAGDSATLTVGKTIQNAHGHLEAKTRLTTTSQTLDNTQGVLLAQNIDSQTTGHPFTNTAGQVIAEDTLTVNSGQLDNTAGLLQAGREMAVDTHGHGLTNTHHADQKAGRLLSGGQLTLRTGDIDNTGGMIAADGKTVLTSTALNNTQGQIAGNSGLNIHSRQLTNREGTLQSADALTLDTDGQLLDNQQGQIIGEGKTTITSGPLDNRHGHLQGGQLAIDTRHAALDNRDGKLLSTDTLTLNTHQLDNRHGQVQAVGDTQLDVDTQTDNTGGLIRGGQQLTLNTARLINRETAHTDNGLEAQNLTVNAQQVDNTQGALRAANHLQANIRQTLNNTQGLVSAGKQLTVGDKSGPASLAINNRQGTLIAGEHAAITAHALSGDGQLLSQGDMAVTLTEDFHHTGNTAANGNLTLKTTGNITNNRQIKAGRALYLGAQNLINSASGEISAKQTQIQVHDTLNNTGLIDGGLTHLTANTLNNTGTGRIYGDQIALQTGTLNNSAQDGKAAVIAARDQLDIGTGTLNNQHHAQIYSVGDMHIGGQLDNALKATGQAGVLNNHAATIEAGRHLKINADRINNTNAGLVTQVVETEKSQHHDAVLSGQTTRYDWSQVDTSHRNKYKVHDAIMPDGSGSNDFYEYQYTRTVRETQVKQSDPGKILAGGNMTLNSAQVTNHDSQIIAGGALDGVIGELHNIATQGERITTDKGRQTHWYAKKKRLKPRFRGTKTSQGKSRSNYAPAPVIETIDLKTLAWQEHTRPQGTDITITDRQTGQIHAAPTTVTPVSGIKNQPLVLPPGQPFELSLPPETVKGQTVDPVIRVVTPDTRLPNNSLYTVQPGSDSHYLVETDPKFTQYKPWLGSDYMRQQLTHDPALVHKRLGDGFYEQRLVRDQITQLTGRRYLPGYNNDEAQFKALMDAGVAFGKQQQLTPGVALSPAQMALLTSDIIWLTNQTVTLPDGTTEVVTVPQVYARVRQGDLRSDGALLAGNTVALNSQGDITNSGTISGRDVTQLTANNLTNSGFIRGGKVDLTAQQTLTNRGGRIQGDDRVTLKGRDITSASTVRGDEANRWLDRPAGIYVQNDNGTLSLNAINNVQLTASDVKNAGKDGHTEITAGHNLTLDTLSTRRTEQGNWGKDNTRHLTQQQDIGSQITGAGEVTLQAGQDLNATAAHVNAGQHLTAQAGNNLTLTTGTASSDLVEHSKQTSKGWLSKSSVETHDEVHDRQALSTTFSGDKVTLQAGKDLNIRGSNVAGTQDVSLNAGHQLTVTTAAESHDETHLRQEKKSGLMGTGGIGFTLGKASQKVTTDSDSQLSKGSTVGSSQGNVTLNAGEQLRVHGSEVIAGKDLTLAGQQVDITSAENRHHTTTKTEQKQSGLTVALSGTAGGAVNSAVQTARAAHNESDPRVKALQNTKAALSGVQAVQAGRLAEAQGSDDKGNNNLAGVSLSYGRQSSRSEQQHRQTTQQGSHLTAGDNLTITAKGDGKGASGQNGDIRIQGSQLQAGKDLQLNAHRDIQLSSSQNTEQTTGKNSSHGSALGVGLTAGPGGTGLNVSANVSRGNGHENGNGVSHTNTTLQAGQTVGLNSGRDTTLKGAQVSGEQITAEVKRHLTLSSEQDSQRYDSKQQNASAGVSATVGPLTNGTASLNASRNKLHSNYDSVQEQTGLFAGKGGYQVNVGDHTQLDGAVIASQADKTKNTLNTGTLGFKDIQNQADFTVEQQSAGVSLGQPTAGQVLNNLAVNGLTGTHNSGHDSSTTHAAVSDGNLIIRDKAHQTQDVANLSRDTDNAANVLSPIFDKEKAQQRLKQAQLIGELSAQMTEIARTEGKIIATKAAKAKLNHISEPDKAAAREKLINAGNKDPSPADINKQVYDTAYTQALNDSGLGTGGTYQKALQAATAAIQGLAGNNLGQALAGGASPYLAGVIKELTTDPQTHQVDTATNTLAHAILGAVAAEVSGNNALSGAAGAASGELAAQVLMKQLYGDGANVSELTEEQKQTISTLSTLAAGLAGGIAGDSTGSAITGAQAGKNAVENNYLSVNELDSFAHQARTCEGESCKQVIKDMVDTNIRNQQEMMDFCNSNPTQCAQKYGYLVDQWPVFERTLKNMDRDGTLPVEFRNYLSAVNTLGQAATGKVGELGWTKRFEAMGMSQETAAAMAMTLPIVMEGAKGPKSSPKSSQNNAGKDAQPELAGKNTSGAENAATYPKLKEDLVQRNLSHIASQDPRLAAVVKGDNGKLNYGIGTGTRTEADRLGKIWVGDGAKKTTGNGWVSADGTRGYRPPSEKPNSAHATTGVQANFETYSIDSKGKINKTGNGHLNILD</sequence>
<feature type="region of interest" description="Disordered" evidence="6">
    <location>
        <begin position="2319"/>
        <end position="2344"/>
    </location>
</feature>
<dbReference type="HOGENOM" id="CLU_000043_2_1_6"/>
<dbReference type="InterPro" id="IPR025157">
    <property type="entry name" value="Hemagglutinin_rpt"/>
</dbReference>
<evidence type="ECO:0000256" key="4">
    <source>
        <dbReference type="ARBA" id="ARBA00023026"/>
    </source>
</evidence>
<protein>
    <submittedName>
        <fullName evidence="8">Photorhabdus luminescens subsp. laumondii TTO1 complete genome segment 13/17</fullName>
    </submittedName>
</protein>
<dbReference type="InterPro" id="IPR008638">
    <property type="entry name" value="FhaB/CdiA-like_TPS"/>
</dbReference>
<feature type="compositionally biased region" description="Polar residues" evidence="6">
    <location>
        <begin position="2225"/>
        <end position="2241"/>
    </location>
</feature>
<evidence type="ECO:0000256" key="5">
    <source>
        <dbReference type="ARBA" id="ARBA00024043"/>
    </source>
</evidence>
<evidence type="ECO:0000256" key="1">
    <source>
        <dbReference type="ARBA" id="ARBA00004219"/>
    </source>
</evidence>
<dbReference type="NCBIfam" id="TIGR01731">
    <property type="entry name" value="fil_hemag_20aa"/>
    <property type="match status" value="23"/>
</dbReference>
<evidence type="ECO:0000256" key="2">
    <source>
        <dbReference type="ARBA" id="ARBA00022656"/>
    </source>
</evidence>
<feature type="region of interest" description="Disordered" evidence="6">
    <location>
        <begin position="2973"/>
        <end position="2996"/>
    </location>
</feature>
<proteinExistence type="inferred from homology"/>
<comment type="subcellular location">
    <subcellularLocation>
        <location evidence="1">Target cell</location>
        <location evidence="1">Target cell cytoplasm</location>
    </subcellularLocation>
</comment>
<evidence type="ECO:0000256" key="3">
    <source>
        <dbReference type="ARBA" id="ARBA00022913"/>
    </source>
</evidence>
<dbReference type="eggNOG" id="COG3210">
    <property type="taxonomic scope" value="Bacteria"/>
</dbReference>
<organism evidence="8 9">
    <name type="scientific">Photorhabdus laumondii subsp. laumondii (strain DSM 15139 / CIP 105565 / TT01)</name>
    <name type="common">Photorhabdus luminescens subsp. laumondii</name>
    <dbReference type="NCBI Taxonomy" id="243265"/>
    <lineage>
        <taxon>Bacteria</taxon>
        <taxon>Pseudomonadati</taxon>
        <taxon>Pseudomonadota</taxon>
        <taxon>Gammaproteobacteria</taxon>
        <taxon>Enterobacterales</taxon>
        <taxon>Morganellaceae</taxon>
        <taxon>Photorhabdus</taxon>
    </lineage>
</organism>
<dbReference type="Pfam" id="PF13018">
    <property type="entry name" value="ESPR"/>
    <property type="match status" value="1"/>
</dbReference>
<comment type="similarity">
    <text evidence="5">In the N-terminal section; belongs to the CdiA toxin family.</text>
</comment>
<keyword evidence="2" id="KW-0800">Toxin</keyword>
<feature type="compositionally biased region" description="Polar residues" evidence="6">
    <location>
        <begin position="2330"/>
        <end position="2344"/>
    </location>
</feature>
<dbReference type="GO" id="GO:0003824">
    <property type="term" value="F:catalytic activity"/>
    <property type="evidence" value="ECO:0007669"/>
    <property type="project" value="UniProtKB-ARBA"/>
</dbReference>
<dbReference type="Pfam" id="PF13332">
    <property type="entry name" value="Fil_haemagg_2"/>
    <property type="match status" value="3"/>
</dbReference>
<name>Q7MB03_PHOLL</name>
<dbReference type="InterPro" id="IPR006914">
    <property type="entry name" value="VENN_dom"/>
</dbReference>
<dbReference type="Pfam" id="PF05860">
    <property type="entry name" value="TPS"/>
    <property type="match status" value="1"/>
</dbReference>
<feature type="region of interest" description="Disordered" evidence="6">
    <location>
        <begin position="2013"/>
        <end position="2033"/>
    </location>
</feature>
<keyword evidence="9" id="KW-1185">Reference proteome</keyword>
<reference evidence="9" key="1">
    <citation type="journal article" date="2003" name="Nat. Biotechnol.">
        <title>The genome sequence of the entomopathogenic bacterium Photorhabdus luminescens.</title>
        <authorList>
            <person name="Duchaud E."/>
            <person name="Rusniok C."/>
            <person name="Frangeul L."/>
            <person name="Buchrieser C."/>
            <person name="Givaudan A."/>
            <person name="Taourit S."/>
            <person name="Bocs S."/>
            <person name="Boursaux-Eude C."/>
            <person name="Chandler M."/>
            <person name="Charles J.-F."/>
            <person name="Dassa E."/>
            <person name="Derose R."/>
            <person name="Derzelle S."/>
            <person name="Freyssinet G."/>
            <person name="Gaudriault S."/>
            <person name="Medigue C."/>
            <person name="Lanois A."/>
            <person name="Powell K."/>
            <person name="Siguier P."/>
            <person name="Vincent R."/>
            <person name="Wingate V."/>
            <person name="Zouine M."/>
            <person name="Glaser P."/>
            <person name="Boemare N."/>
            <person name="Danchin A."/>
            <person name="Kunst F."/>
        </authorList>
    </citation>
    <scope>NUCLEOTIDE SEQUENCE [LARGE SCALE GENOMIC DNA]</scope>
    <source>
        <strain evidence="9">DSM 15139 / CIP 105565 / TT01</strain>
    </source>
</reference>
<dbReference type="RefSeq" id="WP_011147862.1">
    <property type="nucleotide sequence ID" value="NC_005126.1"/>
</dbReference>
<evidence type="ECO:0000313" key="9">
    <source>
        <dbReference type="Proteomes" id="UP000002514"/>
    </source>
</evidence>
<dbReference type="STRING" id="243265.plu3718"/>
<keyword evidence="3" id="KW-1266">Target cell cytoplasm</keyword>
<dbReference type="InterPro" id="IPR008619">
    <property type="entry name" value="Filamentous_hemagglutn_rpt"/>
</dbReference>
<dbReference type="Pfam" id="PF04829">
    <property type="entry name" value="PT-VENN"/>
    <property type="match status" value="1"/>
</dbReference>
<dbReference type="GeneID" id="48849949"/>
<feature type="compositionally biased region" description="Low complexity" evidence="6">
    <location>
        <begin position="2157"/>
        <end position="2176"/>
    </location>
</feature>
<dbReference type="OrthoDB" id="2664633at2"/>
<dbReference type="InterPro" id="IPR024973">
    <property type="entry name" value="ESPR"/>
</dbReference>
<feature type="region of interest" description="Disordered" evidence="6">
    <location>
        <begin position="2136"/>
        <end position="2200"/>
    </location>
</feature>
<dbReference type="Pfam" id="PF05594">
    <property type="entry name" value="Fil_haemagg"/>
    <property type="match status" value="13"/>
</dbReference>
<gene>
    <name evidence="8" type="ordered locus">plu3718</name>
</gene>
<dbReference type="Gene3D" id="2.160.20.10">
    <property type="entry name" value="Single-stranded right-handed beta-helix, Pectin lyase-like"/>
    <property type="match status" value="1"/>
</dbReference>
<dbReference type="InterPro" id="IPR011050">
    <property type="entry name" value="Pectin_lyase_fold/virulence"/>
</dbReference>
<evidence type="ECO:0000313" key="8">
    <source>
        <dbReference type="EMBL" id="CAE16090.1"/>
    </source>
</evidence>
<feature type="domain" description="Filamentous haemagglutinin FhaB/tRNA nuclease CdiA-like TPS" evidence="7">
    <location>
        <begin position="87"/>
        <end position="207"/>
    </location>
</feature>
<feature type="region of interest" description="Disordered" evidence="6">
    <location>
        <begin position="2225"/>
        <end position="2251"/>
    </location>
</feature>
<dbReference type="GO" id="GO:0090729">
    <property type="term" value="F:toxin activity"/>
    <property type="evidence" value="ECO:0007669"/>
    <property type="project" value="UniProtKB-KW"/>
</dbReference>
<feature type="region of interest" description="Disordered" evidence="6">
    <location>
        <begin position="2873"/>
        <end position="2905"/>
    </location>
</feature>
<dbReference type="InterPro" id="IPR012334">
    <property type="entry name" value="Pectin_lyas_fold"/>
</dbReference>
<evidence type="ECO:0000259" key="7">
    <source>
        <dbReference type="SMART" id="SM00912"/>
    </source>
</evidence>
<dbReference type="InterPro" id="IPR010069">
    <property type="entry name" value="CdiA_FHA1_rpt"/>
</dbReference>
<dbReference type="NCBIfam" id="TIGR01901">
    <property type="entry name" value="adhes_NPXG"/>
    <property type="match status" value="1"/>
</dbReference>
<accession>Q7MB03</accession>
<dbReference type="EMBL" id="BX571871">
    <property type="protein sequence ID" value="CAE16090.1"/>
    <property type="molecule type" value="Genomic_DNA"/>
</dbReference>
<dbReference type="SMART" id="SM00912">
    <property type="entry name" value="Haemagg_act"/>
    <property type="match status" value="1"/>
</dbReference>
<dbReference type="Proteomes" id="UP000002514">
    <property type="component" value="Chromosome"/>
</dbReference>
<keyword evidence="4" id="KW-0843">Virulence</keyword>
<evidence type="ECO:0000256" key="6">
    <source>
        <dbReference type="SAM" id="MobiDB-lite"/>
    </source>
</evidence>
<dbReference type="KEGG" id="plu:plu3718"/>
<dbReference type="SUPFAM" id="SSF51126">
    <property type="entry name" value="Pectin lyase-like"/>
    <property type="match status" value="1"/>
</dbReference>